<protein>
    <submittedName>
        <fullName evidence="3">Uncharacterized protein LOC111084925</fullName>
    </submittedName>
</protein>
<feature type="compositionally biased region" description="Basic and acidic residues" evidence="1">
    <location>
        <begin position="233"/>
        <end position="262"/>
    </location>
</feature>
<name>A0ABM1S0U0_LIMPO</name>
<evidence type="ECO:0000256" key="1">
    <source>
        <dbReference type="SAM" id="MobiDB-lite"/>
    </source>
</evidence>
<dbReference type="GeneID" id="111084925"/>
<organism evidence="2 3">
    <name type="scientific">Limulus polyphemus</name>
    <name type="common">Atlantic horseshoe crab</name>
    <dbReference type="NCBI Taxonomy" id="6850"/>
    <lineage>
        <taxon>Eukaryota</taxon>
        <taxon>Metazoa</taxon>
        <taxon>Ecdysozoa</taxon>
        <taxon>Arthropoda</taxon>
        <taxon>Chelicerata</taxon>
        <taxon>Merostomata</taxon>
        <taxon>Xiphosura</taxon>
        <taxon>Limulidae</taxon>
        <taxon>Limulus</taxon>
    </lineage>
</organism>
<feature type="region of interest" description="Disordered" evidence="1">
    <location>
        <begin position="233"/>
        <end position="295"/>
    </location>
</feature>
<sequence>MMKDSPYYLDSLEELPTEKVSRTKLQVETYSYKKNHEERNHLLCNHNKDNSHHTLQKLSVDSESGETDTENEEIISVTPAHFRSFHSLFQGTSNPVLFELQSLEGSPKSTHIKDLCPLVSTGGTNDNKEESTSFISQSTPSCQPHSVQPNDAQSGFSESGSLNSSILEEQSALYVPANSRLGSYIPYKPSKLLQHEEPVISEEDENDESQASTIKPVNINVNRTSSTLSLKENHVSVTDKSDNHEKPAKERKASSVASKEDPTEVSLISSTQFSASENKKVPTSYKTKSWSITAV</sequence>
<gene>
    <name evidence="3" type="primary">LOC111084925</name>
</gene>
<reference evidence="3" key="1">
    <citation type="submission" date="2025-08" db="UniProtKB">
        <authorList>
            <consortium name="RefSeq"/>
        </authorList>
    </citation>
    <scope>IDENTIFICATION</scope>
    <source>
        <tissue evidence="3">Muscle</tissue>
    </source>
</reference>
<evidence type="ECO:0000313" key="3">
    <source>
        <dbReference type="RefSeq" id="XP_022237245.1"/>
    </source>
</evidence>
<feature type="compositionally biased region" description="Polar residues" evidence="1">
    <location>
        <begin position="284"/>
        <end position="295"/>
    </location>
</feature>
<dbReference type="Proteomes" id="UP000694941">
    <property type="component" value="Unplaced"/>
</dbReference>
<keyword evidence="2" id="KW-1185">Reference proteome</keyword>
<evidence type="ECO:0000313" key="2">
    <source>
        <dbReference type="Proteomes" id="UP000694941"/>
    </source>
</evidence>
<feature type="region of interest" description="Disordered" evidence="1">
    <location>
        <begin position="111"/>
        <end position="162"/>
    </location>
</feature>
<dbReference type="RefSeq" id="XP_022237245.1">
    <property type="nucleotide sequence ID" value="XM_022381537.1"/>
</dbReference>
<proteinExistence type="predicted"/>
<accession>A0ABM1S0U0</accession>
<feature type="compositionally biased region" description="Polar residues" evidence="1">
    <location>
        <begin position="132"/>
        <end position="153"/>
    </location>
</feature>
<feature type="compositionally biased region" description="Polar residues" evidence="1">
    <location>
        <begin position="266"/>
        <end position="276"/>
    </location>
</feature>